<name>A0ABN4JPB7_9BURK</name>
<accession>A0ABN4JPB7</accession>
<gene>
    <name evidence="1" type="ORF">AT302_20800</name>
</gene>
<organism evidence="1 2">
    <name type="scientific">Pandoraea norimbergensis</name>
    <dbReference type="NCBI Taxonomy" id="93219"/>
    <lineage>
        <taxon>Bacteria</taxon>
        <taxon>Pseudomonadati</taxon>
        <taxon>Pseudomonadota</taxon>
        <taxon>Betaproteobacteria</taxon>
        <taxon>Burkholderiales</taxon>
        <taxon>Burkholderiaceae</taxon>
        <taxon>Pandoraea</taxon>
    </lineage>
</organism>
<keyword evidence="2" id="KW-1185">Reference proteome</keyword>
<evidence type="ECO:0000313" key="2">
    <source>
        <dbReference type="Proteomes" id="UP000060277"/>
    </source>
</evidence>
<protein>
    <recommendedName>
        <fullName evidence="3">N-acetyltransferase domain-containing protein</fullName>
    </recommendedName>
</protein>
<dbReference type="RefSeq" id="WP_058378763.1">
    <property type="nucleotide sequence ID" value="NZ_CP013480.3"/>
</dbReference>
<dbReference type="Proteomes" id="UP000060277">
    <property type="component" value="Chromosome"/>
</dbReference>
<evidence type="ECO:0000313" key="1">
    <source>
        <dbReference type="EMBL" id="ALS61853.1"/>
    </source>
</evidence>
<reference evidence="2" key="1">
    <citation type="submission" date="2015-12" db="EMBL/GenBank/DDBJ databases">
        <title>Complete genome sequence of Pandoraea norimbergensis DSM 11628.</title>
        <authorList>
            <person name="Ee R."/>
            <person name="Lim Y.-L."/>
            <person name="Yong D."/>
            <person name="Yin W.-F."/>
            <person name="Chan K.-G."/>
        </authorList>
    </citation>
    <scope>NUCLEOTIDE SEQUENCE [LARGE SCALE GENOMIC DNA]</scope>
    <source>
        <strain evidence="2">DSM 11628</strain>
    </source>
</reference>
<proteinExistence type="predicted"/>
<dbReference type="EMBL" id="CP013480">
    <property type="protein sequence ID" value="ALS61853.1"/>
    <property type="molecule type" value="Genomic_DNA"/>
</dbReference>
<evidence type="ECO:0008006" key="3">
    <source>
        <dbReference type="Google" id="ProtNLM"/>
    </source>
</evidence>
<sequence>MARTVIECRPEPMTAAVLAEIADAFDAPAAREKTSTSDGVVDAVDVAQGGHFFRVTADGTPVAFYVLGFHSEARGIVATVRLAHGRAGFDLVENVLPLIERQCHECVTLRMETRRRGLIKKLRAAGYRTTSVTLRKTL</sequence>